<reference evidence="1" key="1">
    <citation type="submission" date="2016-10" db="EMBL/GenBank/DDBJ databases">
        <authorList>
            <person name="Varghese N."/>
        </authorList>
    </citation>
    <scope>NUCLEOTIDE SEQUENCE</scope>
</reference>
<organism evidence="1">
    <name type="scientific">uncultured virus</name>
    <dbReference type="NCBI Taxonomy" id="340016"/>
    <lineage>
        <taxon>Viruses</taxon>
        <taxon>environmental samples</taxon>
    </lineage>
</organism>
<accession>A0A218MKB2</accession>
<sequence>MSEKQVYYVGKAHNSSYSNLFEVPDEVYSRGNSTIMIYPGEYVSPFSGDGSKKLIDTTFMGIGPKQDVIIHGPVNIAANSAGTFHFENLTIKGENASSTGNKTCVHKLGTANAGHIYMKAVKLSNCEHGVLVDTAIATQAAFVNGQAIHARMCEWNGVDQAIKSNANVHIEYSKMNASSNAYFTHNGTGSPSLHVKVLASHSGGSNTGNNTETIQALIS</sequence>
<proteinExistence type="predicted"/>
<protein>
    <submittedName>
        <fullName evidence="1">Uncharacterized protein</fullName>
    </submittedName>
</protein>
<dbReference type="EMBL" id="KY052794">
    <property type="protein sequence ID" value="ASE99711.1"/>
    <property type="molecule type" value="Genomic_DNA"/>
</dbReference>
<dbReference type="SUPFAM" id="SSF51126">
    <property type="entry name" value="Pectin lyase-like"/>
    <property type="match status" value="1"/>
</dbReference>
<evidence type="ECO:0000313" key="1">
    <source>
        <dbReference type="EMBL" id="ASE99711.1"/>
    </source>
</evidence>
<dbReference type="InterPro" id="IPR011050">
    <property type="entry name" value="Pectin_lyase_fold/virulence"/>
</dbReference>
<name>A0A218MKB2_9VIRU</name>
<reference evidence="1" key="2">
    <citation type="journal article" date="2017" name="Nat. Commun.">
        <title>Single-virus genomics reveals hidden cosmopolitan and abundant viruses.</title>
        <authorList>
            <person name="Martinez-Hernandez F."/>
            <person name="Fornas O."/>
            <person name="Lluesma Gomez M."/>
            <person name="Bolduc B."/>
            <person name="de la Cruz Pena M.J."/>
            <person name="Martinez J.M."/>
            <person name="Anton J."/>
            <person name="Gasol J.M."/>
            <person name="Rosselli R."/>
            <person name="Rodriguez-Valera F."/>
            <person name="Sullivan M.B."/>
            <person name="Acinas S.G."/>
            <person name="Martinez-Garcia M."/>
        </authorList>
    </citation>
    <scope>NUCLEOTIDE SEQUENCE</scope>
</reference>